<feature type="compositionally biased region" description="Low complexity" evidence="2">
    <location>
        <begin position="84"/>
        <end position="97"/>
    </location>
</feature>
<feature type="compositionally biased region" description="Low complexity" evidence="2">
    <location>
        <begin position="8"/>
        <end position="43"/>
    </location>
</feature>
<dbReference type="STRING" id="1392247.A0A3N4KYL7"/>
<feature type="compositionally biased region" description="Basic residues" evidence="2">
    <location>
        <begin position="74"/>
        <end position="83"/>
    </location>
</feature>
<dbReference type="InterPro" id="IPR005176">
    <property type="entry name" value="PONY_dom"/>
</dbReference>
<dbReference type="Gene3D" id="1.10.238.10">
    <property type="entry name" value="EF-hand"/>
    <property type="match status" value="1"/>
</dbReference>
<feature type="domain" description="DCUN1" evidence="3">
    <location>
        <begin position="106"/>
        <end position="320"/>
    </location>
</feature>
<dbReference type="EMBL" id="ML119117">
    <property type="protein sequence ID" value="RPB14558.1"/>
    <property type="molecule type" value="Genomic_DNA"/>
</dbReference>
<evidence type="ECO:0000259" key="3">
    <source>
        <dbReference type="PROSITE" id="PS51229"/>
    </source>
</evidence>
<dbReference type="InParanoid" id="A0A3N4KYL7"/>
<dbReference type="InterPro" id="IPR014764">
    <property type="entry name" value="DCN-prot"/>
</dbReference>
<dbReference type="PROSITE" id="PS51229">
    <property type="entry name" value="DCUN1"/>
    <property type="match status" value="1"/>
</dbReference>
<proteinExistence type="predicted"/>
<dbReference type="AlphaFoldDB" id="A0A3N4KYL7"/>
<dbReference type="GO" id="GO:0031624">
    <property type="term" value="F:ubiquitin conjugating enzyme binding"/>
    <property type="evidence" value="ECO:0007669"/>
    <property type="project" value="TreeGrafter"/>
</dbReference>
<dbReference type="InterPro" id="IPR042460">
    <property type="entry name" value="DCN1-like_PONY"/>
</dbReference>
<evidence type="ECO:0000313" key="4">
    <source>
        <dbReference type="EMBL" id="RPB14558.1"/>
    </source>
</evidence>
<protein>
    <recommendedName>
        <fullName evidence="1">Defective in cullin neddylation protein</fullName>
    </recommendedName>
</protein>
<dbReference type="PANTHER" id="PTHR12281">
    <property type="entry name" value="RP42 RELATED"/>
    <property type="match status" value="1"/>
</dbReference>
<dbReference type="Proteomes" id="UP000277580">
    <property type="component" value="Unassembled WGS sequence"/>
</dbReference>
<organism evidence="4 5">
    <name type="scientific">Morchella conica CCBAS932</name>
    <dbReference type="NCBI Taxonomy" id="1392247"/>
    <lineage>
        <taxon>Eukaryota</taxon>
        <taxon>Fungi</taxon>
        <taxon>Dikarya</taxon>
        <taxon>Ascomycota</taxon>
        <taxon>Pezizomycotina</taxon>
        <taxon>Pezizomycetes</taxon>
        <taxon>Pezizales</taxon>
        <taxon>Morchellaceae</taxon>
        <taxon>Morchella</taxon>
    </lineage>
</organism>
<accession>A0A3N4KYL7</accession>
<feature type="region of interest" description="Disordered" evidence="2">
    <location>
        <begin position="1"/>
        <end position="103"/>
    </location>
</feature>
<dbReference type="GO" id="GO:0097602">
    <property type="term" value="F:cullin family protein binding"/>
    <property type="evidence" value="ECO:0007669"/>
    <property type="project" value="TreeGrafter"/>
</dbReference>
<name>A0A3N4KYL7_9PEZI</name>
<dbReference type="GO" id="GO:0032182">
    <property type="term" value="F:ubiquitin-like protein binding"/>
    <property type="evidence" value="ECO:0007669"/>
    <property type="project" value="TreeGrafter"/>
</dbReference>
<dbReference type="OrthoDB" id="27198at2759"/>
<sequence length="324" mass="36222">MPPKKNTKAPAPSPTASTRSSRSQTKAGVAATDTAATGDTIKASTVGKRKRTVAEVAPVPSDSDSEEAPEVKAKAKTGPKKKAAASPTKKARTTTTTPKKRANTPFSLRTCENWFESLEDPESPGNITYRTIPAWLEELGVSAEGVVFYVIAWICKAKQTFTISREEFLYGMNTLVADSNEALVRKLPSMLKEVSPSHSNKTFDTFYKFCFNYFKPADVKNITMEVAQELFTSLLDVNRYSLSWTPSEENANECGEKEGDFPHRKAFVDFLGQSSLQVITRDQYEQFLPFNKHVPWDLVGFNEEESTWPTLMDNYIAWRKEKCP</sequence>
<evidence type="ECO:0000256" key="1">
    <source>
        <dbReference type="RuleBase" id="RU410713"/>
    </source>
</evidence>
<gene>
    <name evidence="4" type="ORF">P167DRAFT_572288</name>
</gene>
<dbReference type="GO" id="GO:0045116">
    <property type="term" value="P:protein neddylation"/>
    <property type="evidence" value="ECO:0007669"/>
    <property type="project" value="TreeGrafter"/>
</dbReference>
<dbReference type="GO" id="GO:0000151">
    <property type="term" value="C:ubiquitin ligase complex"/>
    <property type="evidence" value="ECO:0007669"/>
    <property type="project" value="TreeGrafter"/>
</dbReference>
<evidence type="ECO:0000313" key="5">
    <source>
        <dbReference type="Proteomes" id="UP000277580"/>
    </source>
</evidence>
<reference evidence="4 5" key="1">
    <citation type="journal article" date="2018" name="Nat. Ecol. Evol.">
        <title>Pezizomycetes genomes reveal the molecular basis of ectomycorrhizal truffle lifestyle.</title>
        <authorList>
            <person name="Murat C."/>
            <person name="Payen T."/>
            <person name="Noel B."/>
            <person name="Kuo A."/>
            <person name="Morin E."/>
            <person name="Chen J."/>
            <person name="Kohler A."/>
            <person name="Krizsan K."/>
            <person name="Balestrini R."/>
            <person name="Da Silva C."/>
            <person name="Montanini B."/>
            <person name="Hainaut M."/>
            <person name="Levati E."/>
            <person name="Barry K.W."/>
            <person name="Belfiori B."/>
            <person name="Cichocki N."/>
            <person name="Clum A."/>
            <person name="Dockter R.B."/>
            <person name="Fauchery L."/>
            <person name="Guy J."/>
            <person name="Iotti M."/>
            <person name="Le Tacon F."/>
            <person name="Lindquist E.A."/>
            <person name="Lipzen A."/>
            <person name="Malagnac F."/>
            <person name="Mello A."/>
            <person name="Molinier V."/>
            <person name="Miyauchi S."/>
            <person name="Poulain J."/>
            <person name="Riccioni C."/>
            <person name="Rubini A."/>
            <person name="Sitrit Y."/>
            <person name="Splivallo R."/>
            <person name="Traeger S."/>
            <person name="Wang M."/>
            <person name="Zifcakova L."/>
            <person name="Wipf D."/>
            <person name="Zambonelli A."/>
            <person name="Paolocci F."/>
            <person name="Nowrousian M."/>
            <person name="Ottonello S."/>
            <person name="Baldrian P."/>
            <person name="Spatafora J.W."/>
            <person name="Henrissat B."/>
            <person name="Nagy L.G."/>
            <person name="Aury J.M."/>
            <person name="Wincker P."/>
            <person name="Grigoriev I.V."/>
            <person name="Bonfante P."/>
            <person name="Martin F.M."/>
        </authorList>
    </citation>
    <scope>NUCLEOTIDE SEQUENCE [LARGE SCALE GENOMIC DNA]</scope>
    <source>
        <strain evidence="4 5">CCBAS932</strain>
    </source>
</reference>
<dbReference type="Pfam" id="PF03556">
    <property type="entry name" value="Cullin_binding"/>
    <property type="match status" value="1"/>
</dbReference>
<evidence type="ECO:0000256" key="2">
    <source>
        <dbReference type="SAM" id="MobiDB-lite"/>
    </source>
</evidence>
<keyword evidence="5" id="KW-1185">Reference proteome</keyword>
<dbReference type="Gene3D" id="1.10.238.200">
    <property type="entry name" value="Cullin, PONY binding domain"/>
    <property type="match status" value="1"/>
</dbReference>
<comment type="function">
    <text evidence="1">Neddylation of cullins play an essential role in the regulation of SCF-type complexes activity.</text>
</comment>